<protein>
    <submittedName>
        <fullName evidence="1">Uncharacterized protein</fullName>
    </submittedName>
</protein>
<accession>A0A370BHP9</accession>
<gene>
    <name evidence="1" type="ORF">DVH02_01730</name>
</gene>
<dbReference type="EMBL" id="QQNA01000009">
    <property type="protein sequence ID" value="RDG39784.1"/>
    <property type="molecule type" value="Genomic_DNA"/>
</dbReference>
<dbReference type="Proteomes" id="UP000253741">
    <property type="component" value="Unassembled WGS sequence"/>
</dbReference>
<comment type="caution">
    <text evidence="1">The sequence shown here is derived from an EMBL/GenBank/DDBJ whole genome shotgun (WGS) entry which is preliminary data.</text>
</comment>
<evidence type="ECO:0000313" key="2">
    <source>
        <dbReference type="Proteomes" id="UP000253741"/>
    </source>
</evidence>
<sequence>MRLDCLGLGGGSRLIGDVLWFFFRHSGYVTLVDDNGGACHRAEEWLLAPSRPSSELATTKATTGSVM</sequence>
<dbReference type="AlphaFoldDB" id="A0A370BHP9"/>
<organism evidence="1 2">
    <name type="scientific">Streptomyces corynorhini</name>
    <dbReference type="NCBI Taxonomy" id="2282652"/>
    <lineage>
        <taxon>Bacteria</taxon>
        <taxon>Bacillati</taxon>
        <taxon>Actinomycetota</taxon>
        <taxon>Actinomycetes</taxon>
        <taxon>Kitasatosporales</taxon>
        <taxon>Streptomycetaceae</taxon>
        <taxon>Streptomyces</taxon>
    </lineage>
</organism>
<keyword evidence="2" id="KW-1185">Reference proteome</keyword>
<evidence type="ECO:0000313" key="1">
    <source>
        <dbReference type="EMBL" id="RDG39784.1"/>
    </source>
</evidence>
<reference evidence="1 2" key="1">
    <citation type="submission" date="2018-07" db="EMBL/GenBank/DDBJ databases">
        <title>Streptomyces species from bats.</title>
        <authorList>
            <person name="Dunlap C."/>
        </authorList>
    </citation>
    <scope>NUCLEOTIDE SEQUENCE [LARGE SCALE GENOMIC DNA]</scope>
    <source>
        <strain evidence="1 2">AC230</strain>
    </source>
</reference>
<name>A0A370BHP9_9ACTN</name>
<proteinExistence type="predicted"/>